<comment type="function">
    <text evidence="17">Catalyzes conversion of folates to polyglutamate derivatives allowing concentration of folate compounds in the cell and the intracellular retention of these cofactors, which are important substrates for most of the folate-dependent enzymes that are involved in one-carbon transfer reactions involved in purine, pyrimidine and amino acid synthesis.</text>
</comment>
<comment type="subcellular location">
    <subcellularLocation>
        <location evidence="3">Cytoplasm</location>
    </subcellularLocation>
    <subcellularLocation>
        <location evidence="1">Mitochondrion inner membrane</location>
    </subcellularLocation>
    <subcellularLocation>
        <location evidence="2">Mitochondrion matrix</location>
    </subcellularLocation>
</comment>
<evidence type="ECO:0000256" key="1">
    <source>
        <dbReference type="ARBA" id="ARBA00004273"/>
    </source>
</evidence>
<comment type="cofactor">
    <cofactor evidence="17">
        <name>a monovalent cation</name>
        <dbReference type="ChEBI" id="CHEBI:60242"/>
    </cofactor>
    <text evidence="17">A monovalent cation.</text>
</comment>
<keyword evidence="14" id="KW-0496">Mitochondrion</keyword>
<evidence type="ECO:0000256" key="9">
    <source>
        <dbReference type="ARBA" id="ARBA00022723"/>
    </source>
</evidence>
<keyword evidence="19" id="KW-1185">Reference proteome</keyword>
<comment type="similarity">
    <text evidence="5 17">Belongs to the folylpolyglutamate synthase family.</text>
</comment>
<evidence type="ECO:0000256" key="13">
    <source>
        <dbReference type="ARBA" id="ARBA00022842"/>
    </source>
</evidence>
<dbReference type="Gene3D" id="3.90.190.20">
    <property type="entry name" value="Mur ligase, C-terminal domain"/>
    <property type="match status" value="1"/>
</dbReference>
<comment type="catalytic activity">
    <reaction evidence="16 17">
        <text>(6S)-5,6,7,8-tetrahydrofolyl-(gamma-L-Glu)(n) + L-glutamate + ATP = (6S)-5,6,7,8-tetrahydrofolyl-(gamma-L-Glu)(n+1) + ADP + phosphate + H(+)</text>
        <dbReference type="Rhea" id="RHEA:10580"/>
        <dbReference type="Rhea" id="RHEA-COMP:14738"/>
        <dbReference type="Rhea" id="RHEA-COMP:14740"/>
        <dbReference type="ChEBI" id="CHEBI:15378"/>
        <dbReference type="ChEBI" id="CHEBI:29985"/>
        <dbReference type="ChEBI" id="CHEBI:30616"/>
        <dbReference type="ChEBI" id="CHEBI:43474"/>
        <dbReference type="ChEBI" id="CHEBI:141005"/>
        <dbReference type="ChEBI" id="CHEBI:456216"/>
        <dbReference type="EC" id="6.3.2.17"/>
    </reaction>
</comment>
<keyword evidence="10" id="KW-0547">Nucleotide-binding</keyword>
<evidence type="ECO:0000256" key="12">
    <source>
        <dbReference type="ARBA" id="ARBA00022840"/>
    </source>
</evidence>
<accession>A0ABR0SKN4</accession>
<reference evidence="18 19" key="1">
    <citation type="submission" date="2024-01" db="EMBL/GenBank/DDBJ databases">
        <title>Complete genome of Cladobotryum mycophilum ATHUM6906.</title>
        <authorList>
            <person name="Christinaki A.C."/>
            <person name="Myridakis A.I."/>
            <person name="Kouvelis V.N."/>
        </authorList>
    </citation>
    <scope>NUCLEOTIDE SEQUENCE [LARGE SCALE GENOMIC DNA]</scope>
    <source>
        <strain evidence="18 19">ATHUM6906</strain>
    </source>
</reference>
<evidence type="ECO:0000256" key="4">
    <source>
        <dbReference type="ARBA" id="ARBA00005150"/>
    </source>
</evidence>
<dbReference type="PIRSF" id="PIRSF038895">
    <property type="entry name" value="FPGS"/>
    <property type="match status" value="1"/>
</dbReference>
<dbReference type="NCBIfam" id="TIGR01499">
    <property type="entry name" value="folC"/>
    <property type="match status" value="1"/>
</dbReference>
<keyword evidence="12" id="KW-0067">ATP-binding</keyword>
<evidence type="ECO:0000256" key="6">
    <source>
        <dbReference type="ARBA" id="ARBA00022490"/>
    </source>
</evidence>
<evidence type="ECO:0000256" key="15">
    <source>
        <dbReference type="ARBA" id="ARBA00023136"/>
    </source>
</evidence>
<dbReference type="Gene3D" id="3.40.1190.10">
    <property type="entry name" value="Mur-like, catalytic domain"/>
    <property type="match status" value="1"/>
</dbReference>
<dbReference type="PANTHER" id="PTHR11136">
    <property type="entry name" value="FOLYLPOLYGLUTAMATE SYNTHASE-RELATED"/>
    <property type="match status" value="1"/>
</dbReference>
<evidence type="ECO:0000256" key="8">
    <source>
        <dbReference type="ARBA" id="ARBA00022598"/>
    </source>
</evidence>
<evidence type="ECO:0000256" key="11">
    <source>
        <dbReference type="ARBA" id="ARBA00022792"/>
    </source>
</evidence>
<gene>
    <name evidence="18" type="ORF">PT974_06127</name>
</gene>
<evidence type="ECO:0000256" key="14">
    <source>
        <dbReference type="ARBA" id="ARBA00023128"/>
    </source>
</evidence>
<dbReference type="EMBL" id="JAVFKD010000012">
    <property type="protein sequence ID" value="KAK5992712.1"/>
    <property type="molecule type" value="Genomic_DNA"/>
</dbReference>
<keyword evidence="7 17" id="KW-0554">One-carbon metabolism</keyword>
<evidence type="ECO:0000256" key="10">
    <source>
        <dbReference type="ARBA" id="ARBA00022741"/>
    </source>
</evidence>
<dbReference type="PANTHER" id="PTHR11136:SF5">
    <property type="entry name" value="FOLYLPOLYGLUTAMATE SYNTHASE, MITOCHONDRIAL"/>
    <property type="match status" value="1"/>
</dbReference>
<dbReference type="InterPro" id="IPR018109">
    <property type="entry name" value="Folylpolyglutamate_synth_CS"/>
</dbReference>
<dbReference type="Proteomes" id="UP001338125">
    <property type="component" value="Unassembled WGS sequence"/>
</dbReference>
<name>A0ABR0SKN4_9HYPO</name>
<dbReference type="SUPFAM" id="SSF53623">
    <property type="entry name" value="MurD-like peptide ligases, catalytic domain"/>
    <property type="match status" value="1"/>
</dbReference>
<keyword evidence="6" id="KW-0963">Cytoplasm</keyword>
<evidence type="ECO:0000256" key="5">
    <source>
        <dbReference type="ARBA" id="ARBA00008276"/>
    </source>
</evidence>
<comment type="pathway">
    <text evidence="4 17">Cofactor biosynthesis; tetrahydrofolylpolyglutamate biosynthesis.</text>
</comment>
<evidence type="ECO:0000256" key="17">
    <source>
        <dbReference type="PIRNR" id="PIRNR038895"/>
    </source>
</evidence>
<dbReference type="SUPFAM" id="SSF53244">
    <property type="entry name" value="MurD-like peptide ligases, peptide-binding domain"/>
    <property type="match status" value="1"/>
</dbReference>
<evidence type="ECO:0000256" key="3">
    <source>
        <dbReference type="ARBA" id="ARBA00004496"/>
    </source>
</evidence>
<evidence type="ECO:0000256" key="2">
    <source>
        <dbReference type="ARBA" id="ARBA00004305"/>
    </source>
</evidence>
<dbReference type="EC" id="6.3.2.17" evidence="17"/>
<dbReference type="InterPro" id="IPR023600">
    <property type="entry name" value="Folylpolyglutamate_synth_euk"/>
</dbReference>
<keyword evidence="11" id="KW-0999">Mitochondrion inner membrane</keyword>
<organism evidence="18 19">
    <name type="scientific">Cladobotryum mycophilum</name>
    <dbReference type="NCBI Taxonomy" id="491253"/>
    <lineage>
        <taxon>Eukaryota</taxon>
        <taxon>Fungi</taxon>
        <taxon>Dikarya</taxon>
        <taxon>Ascomycota</taxon>
        <taxon>Pezizomycotina</taxon>
        <taxon>Sordariomycetes</taxon>
        <taxon>Hypocreomycetidae</taxon>
        <taxon>Hypocreales</taxon>
        <taxon>Hypocreaceae</taxon>
        <taxon>Cladobotryum</taxon>
    </lineage>
</organism>
<dbReference type="PROSITE" id="PS01012">
    <property type="entry name" value="FOLYLPOLYGLU_SYNT_2"/>
    <property type="match status" value="1"/>
</dbReference>
<evidence type="ECO:0000256" key="16">
    <source>
        <dbReference type="ARBA" id="ARBA00047493"/>
    </source>
</evidence>
<proteinExistence type="inferred from homology"/>
<comment type="caution">
    <text evidence="18">The sequence shown here is derived from an EMBL/GenBank/DDBJ whole genome shotgun (WGS) entry which is preliminary data.</text>
</comment>
<keyword evidence="13" id="KW-0460">Magnesium</keyword>
<sequence>MVIRQSCRACTRTIALSHVATKGKGPLITNGRFMSTAARGYSEALEKLFKLQPNRKVTNLFENSSSGKKSSPQDLNAAAIPEVLTWLRRAGYTQRDLAKMRHIHVAGTKGKGSVCAYATAMLMRYRTVGTYTSPHLVSPRERIAINGNAVGQDVFAEAFFEVWDRFTEAAVKEGMTAAEAEGPASKPFFFRYLTILAWHIFLREGVTDVVMECGIGGEYDATNVLPPEAVSAAVVTQLGVDHVAMLGDTVEKISWHKAGILKPGVRGFTMRLDDQPSVMEVLRTRAEEKGTELVELDSSLVEKWGGVSGILKGDFQKRNQALAVMAVSEHLGMSSSPATALENIPDKMVRGLREARLRGRCEVVDNGDVVWLLDGAHTKDSLEEVAKWFAKSLDGEEDVILVFNQQERNAAELLGGFLEAVKKETKKEDVFRHAIFTRNELATPAEGEVRDLDVQRQAAERMSALVPESQVKVFDNLGDSVAETRKLAWVGDGAKKQKVLVTGSLHLVGGIAGSRAGNTIVIILRNLYP</sequence>
<evidence type="ECO:0000256" key="7">
    <source>
        <dbReference type="ARBA" id="ARBA00022563"/>
    </source>
</evidence>
<evidence type="ECO:0000313" key="18">
    <source>
        <dbReference type="EMBL" id="KAK5992712.1"/>
    </source>
</evidence>
<protein>
    <recommendedName>
        <fullName evidence="17">Folylpolyglutamate synthase</fullName>
        <ecNumber evidence="17">6.3.2.17</ecNumber>
    </recommendedName>
    <alternativeName>
        <fullName evidence="17">Folylpoly-gamma-glutamate synthetase</fullName>
    </alternativeName>
    <alternativeName>
        <fullName evidence="17">Tetrahydrofolylpolyglutamate synthase</fullName>
    </alternativeName>
</protein>
<keyword evidence="9" id="KW-0479">Metal-binding</keyword>
<evidence type="ECO:0000313" key="19">
    <source>
        <dbReference type="Proteomes" id="UP001338125"/>
    </source>
</evidence>
<dbReference type="InterPro" id="IPR001645">
    <property type="entry name" value="Folylpolyglutamate_synth"/>
</dbReference>
<keyword evidence="15" id="KW-0472">Membrane</keyword>
<dbReference type="InterPro" id="IPR036615">
    <property type="entry name" value="Mur_ligase_C_dom_sf"/>
</dbReference>
<dbReference type="InterPro" id="IPR036565">
    <property type="entry name" value="Mur-like_cat_sf"/>
</dbReference>
<keyword evidence="8 17" id="KW-0436">Ligase</keyword>